<reference evidence="8" key="1">
    <citation type="journal article" date="2017" name="bioRxiv">
        <title>Comparative analysis of the genomes of Stylophora pistillata and Acropora digitifera provides evidence for extensive differences between species of corals.</title>
        <authorList>
            <person name="Voolstra C.R."/>
            <person name="Li Y."/>
            <person name="Liew Y.J."/>
            <person name="Baumgarten S."/>
            <person name="Zoccola D."/>
            <person name="Flot J.-F."/>
            <person name="Tambutte S."/>
            <person name="Allemand D."/>
            <person name="Aranda M."/>
        </authorList>
    </citation>
    <scope>NUCLEOTIDE SEQUENCE [LARGE SCALE GENOMIC DNA]</scope>
</reference>
<accession>A0A2B4SB72</accession>
<feature type="compositionally biased region" description="Low complexity" evidence="4">
    <location>
        <begin position="593"/>
        <end position="605"/>
    </location>
</feature>
<keyword evidence="3" id="KW-0539">Nucleus</keyword>
<feature type="compositionally biased region" description="Low complexity" evidence="4">
    <location>
        <begin position="631"/>
        <end position="640"/>
    </location>
</feature>
<feature type="domain" description="SERRATE/Ars2 N-terminal" evidence="6">
    <location>
        <begin position="150"/>
        <end position="257"/>
    </location>
</feature>
<gene>
    <name evidence="7" type="primary">srrt</name>
    <name evidence="7" type="ORF">AWC38_SpisGene8175</name>
</gene>
<evidence type="ECO:0000259" key="5">
    <source>
        <dbReference type="Pfam" id="PF04959"/>
    </source>
</evidence>
<sequence>MGDSDEEHDRRRARDKFRRERSDYNDRRRDREERSSRRDEWSDRRREPSWENRRRGEYREFDRGRRDSSGRHHEMSPPMKRVRRDWDEPYHGAGDYNVPYSGVPAHNTWSHPDVQQLQASQQQDARQQRAEVEQQPHPQASPGPAMMTFKQFLNAQDDNIGDEEAFRKYQEYKLEFRKTQISDFFQQHKEEEWFRMKYHPKEMALKQKEYKKSMQRRLSVFLNLLKTGRADDISLDIDNSEAIIKLLDSVVIKLEGGLDTDLVVLNCPPTPPPERRRSSSNPLMSPQTDDMATDVKKEETLQNIKDIKKDPEAGPVSPSSVPLPSAPPPASVKAAASKKENGDMKVMSISNPTLEQQQLQHQAQQYYHQQQLYYQQQYYSNYDPQQQQEQYSKQYPQEQQQELPQTSQPNEDPPAQQQGVKKEEEPKKKRKRRHREPYYYDAMDDDDSESESESDSEPEPAPPGEEMSPMDTGKEDELLPPGVDAGSKGIEENVQQPDDQNKASQVENIVQLPTSSSNAKLQTSTEDKPDSCEPHVGSSQPETSTSGNGAVTEAGSSHAVVETSGETELSDGTPADSTQGLHGKERKEEFQVETSSTEQAESSTSIPGKDAYQVGSTDNGISTMDKHDSSEIFPEPSSSEAQGKVVSMEAEPSSVSPLPHQVTKPAIEQVLQQVEAIEEEETKGDYNKISEKKEIVENTSPIKEIPKENKEKTIEEKENKEKTIEEKEKDTREEGEERDKAIGEDGKQLCVTAEPRALHKTFSLFMRGIPPNISKADISAVCKRFAGFLRVALSDPSPERKFIRRGWITFDRSVNIKEICWDLNNIRVKDAELSPVVNRDLSRRVRSVAGAALAKQAIRHDIKLAARLIREFDKRAALYEKETKEETEAREKAEKEAAEKTEEGEECEAKPADECEIPDLPNENPILSSLSQDAAEEEEGEEMELMRTTSTSQGDSEEEKPEVDLSCDSSLMRVLDRLILYLRVVHSVDYYNGTDYPYEDEMPNRCGIIHVRGAAPEKCTLSEVQEWQTGINQKLEPFLQEKESLKDEEVAQLGKKDPEAYPLII</sequence>
<name>A0A2B4SB72_STYPI</name>
<feature type="compositionally biased region" description="Polar residues" evidence="4">
    <location>
        <begin position="537"/>
        <end position="549"/>
    </location>
</feature>
<feature type="compositionally biased region" description="Basic and acidic residues" evidence="4">
    <location>
        <begin position="704"/>
        <end position="743"/>
    </location>
</feature>
<dbReference type="Proteomes" id="UP000225706">
    <property type="component" value="Unassembled WGS sequence"/>
</dbReference>
<feature type="compositionally biased region" description="Low complexity" evidence="4">
    <location>
        <begin position="113"/>
        <end position="125"/>
    </location>
</feature>
<feature type="region of interest" description="Disordered" evidence="4">
    <location>
        <begin position="378"/>
        <end position="664"/>
    </location>
</feature>
<feature type="domain" description="SERRATE/Ars2 C-terminal" evidence="5">
    <location>
        <begin position="1012"/>
        <end position="1059"/>
    </location>
</feature>
<dbReference type="OrthoDB" id="342064at2759"/>
<feature type="compositionally biased region" description="Low complexity" evidence="4">
    <location>
        <begin position="356"/>
        <end position="365"/>
    </location>
</feature>
<evidence type="ECO:0000256" key="1">
    <source>
        <dbReference type="ARBA" id="ARBA00004123"/>
    </source>
</evidence>
<evidence type="ECO:0000256" key="2">
    <source>
        <dbReference type="ARBA" id="ARBA00005407"/>
    </source>
</evidence>
<feature type="compositionally biased region" description="Polar residues" evidence="4">
    <location>
        <begin position="493"/>
        <end position="524"/>
    </location>
</feature>
<proteinExistence type="inferred from homology"/>
<comment type="subcellular location">
    <subcellularLocation>
        <location evidence="1">Nucleus</location>
    </subcellularLocation>
</comment>
<feature type="compositionally biased region" description="Low complexity" evidence="4">
    <location>
        <begin position="378"/>
        <end position="409"/>
    </location>
</feature>
<dbReference type="GO" id="GO:0031053">
    <property type="term" value="P:primary miRNA processing"/>
    <property type="evidence" value="ECO:0007669"/>
    <property type="project" value="TreeGrafter"/>
</dbReference>
<feature type="region of interest" description="Disordered" evidence="4">
    <location>
        <begin position="262"/>
        <end position="365"/>
    </location>
</feature>
<evidence type="ECO:0000313" key="7">
    <source>
        <dbReference type="EMBL" id="PFX27131.1"/>
    </source>
</evidence>
<dbReference type="InterPro" id="IPR039727">
    <property type="entry name" value="SE/Ars2"/>
</dbReference>
<dbReference type="EMBL" id="LSMT01000110">
    <property type="protein sequence ID" value="PFX27131.1"/>
    <property type="molecule type" value="Genomic_DNA"/>
</dbReference>
<dbReference type="InterPro" id="IPR007042">
    <property type="entry name" value="SERRATE/Ars2_C"/>
</dbReference>
<dbReference type="GO" id="GO:0016604">
    <property type="term" value="C:nuclear body"/>
    <property type="evidence" value="ECO:0007669"/>
    <property type="project" value="TreeGrafter"/>
</dbReference>
<keyword evidence="8" id="KW-1185">Reference proteome</keyword>
<dbReference type="Pfam" id="PF12066">
    <property type="entry name" value="SERRATE_Ars2_N"/>
    <property type="match status" value="1"/>
</dbReference>
<feature type="compositionally biased region" description="Basic and acidic residues" evidence="4">
    <location>
        <begin position="881"/>
        <end position="913"/>
    </location>
</feature>
<dbReference type="STRING" id="50429.A0A2B4SB72"/>
<comment type="caution">
    <text evidence="7">The sequence shown here is derived from an EMBL/GenBank/DDBJ whole genome shotgun (WGS) entry which is preliminary data.</text>
</comment>
<protein>
    <submittedName>
        <fullName evidence="7">Serrate RNA effector molecule-like</fullName>
    </submittedName>
</protein>
<feature type="region of interest" description="Disordered" evidence="4">
    <location>
        <begin position="881"/>
        <end position="964"/>
    </location>
</feature>
<feature type="compositionally biased region" description="Acidic residues" evidence="4">
    <location>
        <begin position="934"/>
        <end position="943"/>
    </location>
</feature>
<evidence type="ECO:0000259" key="6">
    <source>
        <dbReference type="Pfam" id="PF12066"/>
    </source>
</evidence>
<feature type="compositionally biased region" description="Acidic residues" evidence="4">
    <location>
        <begin position="442"/>
        <end position="458"/>
    </location>
</feature>
<dbReference type="PANTHER" id="PTHR13165:SF0">
    <property type="entry name" value="SERRATE RNA EFFECTOR MOLECULE HOMOLOG"/>
    <property type="match status" value="1"/>
</dbReference>
<comment type="similarity">
    <text evidence="2">Belongs to the ARS2 family.</text>
</comment>
<evidence type="ECO:0000256" key="3">
    <source>
        <dbReference type="ARBA" id="ARBA00023242"/>
    </source>
</evidence>
<evidence type="ECO:0000256" key="4">
    <source>
        <dbReference type="SAM" id="MobiDB-lite"/>
    </source>
</evidence>
<feature type="region of interest" description="Disordered" evidence="4">
    <location>
        <begin position="1"/>
        <end position="144"/>
    </location>
</feature>
<evidence type="ECO:0000313" key="8">
    <source>
        <dbReference type="Proteomes" id="UP000225706"/>
    </source>
</evidence>
<feature type="compositionally biased region" description="Basic and acidic residues" evidence="4">
    <location>
        <begin position="7"/>
        <end position="75"/>
    </location>
</feature>
<feature type="compositionally biased region" description="Basic and acidic residues" evidence="4">
    <location>
        <begin position="293"/>
        <end position="312"/>
    </location>
</feature>
<dbReference type="AlphaFoldDB" id="A0A2B4SB72"/>
<dbReference type="PANTHER" id="PTHR13165">
    <property type="entry name" value="ARSENITE-RESISTANCE PROTEIN 2"/>
    <property type="match status" value="1"/>
</dbReference>
<dbReference type="Pfam" id="PF04959">
    <property type="entry name" value="ARS2"/>
    <property type="match status" value="1"/>
</dbReference>
<dbReference type="InterPro" id="IPR021933">
    <property type="entry name" value="SERRATE/Ars2_N"/>
</dbReference>
<organism evidence="7 8">
    <name type="scientific">Stylophora pistillata</name>
    <name type="common">Smooth cauliflower coral</name>
    <dbReference type="NCBI Taxonomy" id="50429"/>
    <lineage>
        <taxon>Eukaryota</taxon>
        <taxon>Metazoa</taxon>
        <taxon>Cnidaria</taxon>
        <taxon>Anthozoa</taxon>
        <taxon>Hexacorallia</taxon>
        <taxon>Scleractinia</taxon>
        <taxon>Astrocoeniina</taxon>
        <taxon>Pocilloporidae</taxon>
        <taxon>Stylophora</taxon>
    </lineage>
</organism>
<feature type="region of interest" description="Disordered" evidence="4">
    <location>
        <begin position="700"/>
        <end position="743"/>
    </location>
</feature>